<dbReference type="AlphaFoldDB" id="A0A420ESK9"/>
<dbReference type="GO" id="GO:0032259">
    <property type="term" value="P:methylation"/>
    <property type="evidence" value="ECO:0007669"/>
    <property type="project" value="UniProtKB-KW"/>
</dbReference>
<protein>
    <submittedName>
        <fullName evidence="2">Class I SAM-dependent methyltransferase</fullName>
    </submittedName>
</protein>
<gene>
    <name evidence="2" type="ORF">D7I43_30415</name>
</gene>
<organism evidence="2 3">
    <name type="scientific">Micromonospora globbae</name>
    <dbReference type="NCBI Taxonomy" id="1894969"/>
    <lineage>
        <taxon>Bacteria</taxon>
        <taxon>Bacillati</taxon>
        <taxon>Actinomycetota</taxon>
        <taxon>Actinomycetes</taxon>
        <taxon>Micromonosporales</taxon>
        <taxon>Micromonosporaceae</taxon>
        <taxon>Micromonospora</taxon>
    </lineage>
</organism>
<dbReference type="InterPro" id="IPR029063">
    <property type="entry name" value="SAM-dependent_MTases_sf"/>
</dbReference>
<evidence type="ECO:0000256" key="1">
    <source>
        <dbReference type="SAM" id="MobiDB-lite"/>
    </source>
</evidence>
<evidence type="ECO:0000313" key="3">
    <source>
        <dbReference type="Proteomes" id="UP000285744"/>
    </source>
</evidence>
<dbReference type="Proteomes" id="UP000285744">
    <property type="component" value="Unassembled WGS sequence"/>
</dbReference>
<dbReference type="Gene3D" id="3.40.50.150">
    <property type="entry name" value="Vaccinia Virus protein VP39"/>
    <property type="match status" value="1"/>
</dbReference>
<keyword evidence="2" id="KW-0489">Methyltransferase</keyword>
<accession>A0A420ESK9</accession>
<feature type="region of interest" description="Disordered" evidence="1">
    <location>
        <begin position="107"/>
        <end position="132"/>
    </location>
</feature>
<sequence length="323" mass="34322">MSEHTPHPHHQADHTEPADHTLIDLIAGDPPVPITVWRTARTDADPNASLPTRLAYRLVAAYSRPGEAVVDLTTDHVLAPICAQGGRQHHRAWFTDSSSLIIGPATAGLPPATTETNPLTASREPEAGDAEDPPELGDWFGDDLTDPHLPGADAAVVRPPDDGPLDASTSLVVACWPLHEAGTPARVRLAWLLAACARLLRPGGCLVLVVGVPAGTQPTPEDFGPPVAAASRAGLGYLQHIVAVEADTDGDQFVYYHSTDEELLTLAHANPEQWQVAHLRVHADLLVFTPQPIPESSGKLMGSRREPKGSSAQSRYRGSGGSR</sequence>
<dbReference type="RefSeq" id="WP_120332019.1">
    <property type="nucleotide sequence ID" value="NZ_RAQQ01000038.1"/>
</dbReference>
<dbReference type="GO" id="GO:0008168">
    <property type="term" value="F:methyltransferase activity"/>
    <property type="evidence" value="ECO:0007669"/>
    <property type="project" value="UniProtKB-KW"/>
</dbReference>
<feature type="region of interest" description="Disordered" evidence="1">
    <location>
        <begin position="294"/>
        <end position="323"/>
    </location>
</feature>
<comment type="caution">
    <text evidence="2">The sequence shown here is derived from an EMBL/GenBank/DDBJ whole genome shotgun (WGS) entry which is preliminary data.</text>
</comment>
<proteinExistence type="predicted"/>
<dbReference type="EMBL" id="RAQQ01000038">
    <property type="protein sequence ID" value="RKF23649.1"/>
    <property type="molecule type" value="Genomic_DNA"/>
</dbReference>
<evidence type="ECO:0000313" key="2">
    <source>
        <dbReference type="EMBL" id="RKF23649.1"/>
    </source>
</evidence>
<dbReference type="OrthoDB" id="3352107at2"/>
<reference evidence="2 3" key="1">
    <citation type="journal article" date="2018" name="Int. J. Syst. Evol. Microbiol.">
        <title>Micromonospora globbae sp. nov., an endophytic actinomycete isolated from roots of Globba winitii C. H. Wright.</title>
        <authorList>
            <person name="Kuncharoen N."/>
            <person name="Pittayakhajonwut P."/>
            <person name="Tanasupawat S."/>
        </authorList>
    </citation>
    <scope>NUCLEOTIDE SEQUENCE [LARGE SCALE GENOMIC DNA]</scope>
    <source>
        <strain evidence="2 3">WPS1-2</strain>
    </source>
</reference>
<keyword evidence="2" id="KW-0808">Transferase</keyword>
<name>A0A420ESK9_9ACTN</name>
<dbReference type="SUPFAM" id="SSF53335">
    <property type="entry name" value="S-adenosyl-L-methionine-dependent methyltransferases"/>
    <property type="match status" value="1"/>
</dbReference>